<dbReference type="Proteomes" id="UP001058553">
    <property type="component" value="Chromosome"/>
</dbReference>
<accession>A0ABY5XCC6</accession>
<dbReference type="RefSeq" id="WP_259826264.1">
    <property type="nucleotide sequence ID" value="NZ_CP103445.1"/>
</dbReference>
<keyword evidence="2" id="KW-1185">Reference proteome</keyword>
<name>A0ABY5XCC6_ERWPY</name>
<organism evidence="1 2">
    <name type="scientific">Erwinia pyrifoliae</name>
    <dbReference type="NCBI Taxonomy" id="79967"/>
    <lineage>
        <taxon>Bacteria</taxon>
        <taxon>Pseudomonadati</taxon>
        <taxon>Pseudomonadota</taxon>
        <taxon>Gammaproteobacteria</taxon>
        <taxon>Enterobacterales</taxon>
        <taxon>Erwiniaceae</taxon>
        <taxon>Erwinia</taxon>
    </lineage>
</organism>
<reference evidence="1" key="1">
    <citation type="submission" date="2022-07" db="EMBL/GenBank/DDBJ databases">
        <title>Genetic diversity of Erwinia pyrifoliae.</title>
        <authorList>
            <person name="Park D.S."/>
            <person name="Ham H."/>
        </authorList>
    </citation>
    <scope>NUCLEOTIDE SEQUENCE</scope>
    <source>
        <strain evidence="1">CP201486</strain>
    </source>
</reference>
<protein>
    <submittedName>
        <fullName evidence="1">Uncharacterized protein</fullName>
    </submittedName>
</protein>
<proteinExistence type="predicted"/>
<gene>
    <name evidence="1" type="ORF">NYP84_07890</name>
</gene>
<evidence type="ECO:0000313" key="1">
    <source>
        <dbReference type="EMBL" id="UWS35051.1"/>
    </source>
</evidence>
<evidence type="ECO:0000313" key="2">
    <source>
        <dbReference type="Proteomes" id="UP001058553"/>
    </source>
</evidence>
<sequence>MDDRNAEANKNNDNTERRNVICNGIMDIKSMRFDRELEHFMIQPLKGELEKLNREVIKYELKYSQSNCVTVELKEDFYPPRRGEYCKIYALALVEAFYADSMAIKKIPLLAEKGNVESIRKIAKKFNSLQGEVLQSSDLKKIAEYMGYEVELINLRTSSELSEYIEKYIGDSGLITFFRFNPDMPYGMMLDSSHIESGQSEHAAIISGFDKKRNICTLNDRKGALMGVPIEDLFLSGNGLLTTCSQESYRTDFASKRSLCDAGQIESRGRHAYKYPVIVEESDNNAKFMTTIVPTEASGYKALLMRLKPNLEHERWKETTRAKSDSSLK</sequence>
<dbReference type="EMBL" id="CP103445">
    <property type="protein sequence ID" value="UWS35051.1"/>
    <property type="molecule type" value="Genomic_DNA"/>
</dbReference>